<comment type="subcellular location">
    <subcellularLocation>
        <location evidence="7">Cell membrane</location>
        <topology evidence="7">Single-pass membrane protein</topology>
    </subcellularLocation>
</comment>
<dbReference type="EC" id="4.2.2.29" evidence="7"/>
<dbReference type="PANTHER" id="PTHR30518:SF2">
    <property type="entry name" value="ENDOLYTIC MUREIN TRANSGLYCOSYLASE"/>
    <property type="match status" value="1"/>
</dbReference>
<keyword evidence="3 7" id="KW-1133">Transmembrane helix</keyword>
<evidence type="ECO:0000256" key="3">
    <source>
        <dbReference type="ARBA" id="ARBA00022989"/>
    </source>
</evidence>
<keyword evidence="4 7" id="KW-0472">Membrane</keyword>
<accession>A0A063XF73</accession>
<dbReference type="HAMAP" id="MF_02065">
    <property type="entry name" value="MltG"/>
    <property type="match status" value="1"/>
</dbReference>
<comment type="caution">
    <text evidence="8">The sequence shown here is derived from an EMBL/GenBank/DDBJ whole genome shotgun (WGS) entry which is preliminary data.</text>
</comment>
<dbReference type="InterPro" id="IPR003770">
    <property type="entry name" value="MLTG-like"/>
</dbReference>
<evidence type="ECO:0000256" key="2">
    <source>
        <dbReference type="ARBA" id="ARBA00022692"/>
    </source>
</evidence>
<evidence type="ECO:0000313" key="9">
    <source>
        <dbReference type="Proteomes" id="UP000032247"/>
    </source>
</evidence>
<feature type="site" description="Important for catalytic activity" evidence="7">
    <location>
        <position position="242"/>
    </location>
</feature>
<organism evidence="8 9">
    <name type="scientific">Bacillus subtilis</name>
    <dbReference type="NCBI Taxonomy" id="1423"/>
    <lineage>
        <taxon>Bacteria</taxon>
        <taxon>Bacillati</taxon>
        <taxon>Bacillota</taxon>
        <taxon>Bacilli</taxon>
        <taxon>Bacillales</taxon>
        <taxon>Bacillaceae</taxon>
        <taxon>Bacillus</taxon>
    </lineage>
</organism>
<dbReference type="GO" id="GO:0071555">
    <property type="term" value="P:cell wall organization"/>
    <property type="evidence" value="ECO:0007669"/>
    <property type="project" value="UniProtKB-KW"/>
</dbReference>
<dbReference type="PATRIC" id="fig|1423.134.peg.825"/>
<evidence type="ECO:0000256" key="7">
    <source>
        <dbReference type="HAMAP-Rule" id="MF_02065"/>
    </source>
</evidence>
<dbReference type="SMR" id="A0A063XF73"/>
<dbReference type="Proteomes" id="UP000032247">
    <property type="component" value="Unassembled WGS sequence"/>
</dbReference>
<evidence type="ECO:0000256" key="4">
    <source>
        <dbReference type="ARBA" id="ARBA00023136"/>
    </source>
</evidence>
<dbReference type="Gene3D" id="3.30.1490.480">
    <property type="entry name" value="Endolytic murein transglycosylase"/>
    <property type="match status" value="1"/>
</dbReference>
<dbReference type="AlphaFoldDB" id="A0A063XF73"/>
<dbReference type="STRING" id="483913.AN935_13370"/>
<protein>
    <recommendedName>
        <fullName evidence="7">Endolytic murein transglycosylase</fullName>
        <ecNumber evidence="7">4.2.2.29</ecNumber>
    </recommendedName>
    <alternativeName>
        <fullName evidence="7">Peptidoglycan lytic transglycosylase</fullName>
    </alternativeName>
    <alternativeName>
        <fullName evidence="7">Peptidoglycan polymerization terminase</fullName>
    </alternativeName>
</protein>
<dbReference type="NCBIfam" id="TIGR00247">
    <property type="entry name" value="endolytic transglycosylase MltG"/>
    <property type="match status" value="1"/>
</dbReference>
<dbReference type="CDD" id="cd08010">
    <property type="entry name" value="MltG_like"/>
    <property type="match status" value="1"/>
</dbReference>
<sequence length="360" mass="40502">MYINQQKKSFFNKKRIILSSIVVLFLIIGGAFLYGKSLLEPVEKDSKTTVNINIPSGSSVSAIASILKKNDVIKSEKAFQYYVKYKGASGFQAGFYHLNKGMDLDAIIQKLTSGATGYAFQITVTEGAQLTQIAAAIADETKYSKKQVIAKLDDETFINQLKKEFPDTVTNDVFNKNIKHPLEGYLFPATYPFNDPDTSLEDIIKAMIKQTNSYVETYKSEMKKNKVSVHKLLTMASLIEEEATEKADRHKIASVFYNRLKKKMPLQTDPTVLYAAGKHKDRVLYKDLEIDSPYNTYKNTGLTPGPIANAGMSSWEAALHPDKTDYLYFLAKSNGEVVFTKTLKEHNKAKEKYISSKNEK</sequence>
<keyword evidence="5 7" id="KW-0456">Lyase</keyword>
<evidence type="ECO:0000313" key="8">
    <source>
        <dbReference type="EMBL" id="KIU13028.1"/>
    </source>
</evidence>
<keyword evidence="2 7" id="KW-0812">Transmembrane</keyword>
<evidence type="ECO:0000256" key="5">
    <source>
        <dbReference type="ARBA" id="ARBA00023239"/>
    </source>
</evidence>
<dbReference type="GO" id="GO:0009252">
    <property type="term" value="P:peptidoglycan biosynthetic process"/>
    <property type="evidence" value="ECO:0007669"/>
    <property type="project" value="UniProtKB-UniRule"/>
</dbReference>
<dbReference type="Pfam" id="PF02618">
    <property type="entry name" value="YceG"/>
    <property type="match status" value="1"/>
</dbReference>
<reference evidence="8 9" key="1">
    <citation type="submission" date="2014-12" db="EMBL/GenBank/DDBJ databases">
        <title>Comparative genome analysis of Bacillus coagulans HM-08, Clostridium butyricum HM-68, Bacillus subtilis HM-66 and Bacillus licheniformis BL-09.</title>
        <authorList>
            <person name="Zhang H."/>
        </authorList>
    </citation>
    <scope>NUCLEOTIDE SEQUENCE [LARGE SCALE GENOMIC DNA]</scope>
    <source>
        <strain evidence="8 9">HM-66</strain>
    </source>
</reference>
<keyword evidence="6 7" id="KW-0961">Cell wall biogenesis/degradation</keyword>
<dbReference type="GO" id="GO:0008932">
    <property type="term" value="F:lytic endotransglycosylase activity"/>
    <property type="evidence" value="ECO:0007669"/>
    <property type="project" value="UniProtKB-UniRule"/>
</dbReference>
<comment type="function">
    <text evidence="7">Functions as a peptidoglycan terminase that cleaves nascent peptidoglycan strands endolytically to terminate their elongation.</text>
</comment>
<name>A0A063XF73_BACIU</name>
<dbReference type="EMBL" id="JXBC01000001">
    <property type="protein sequence ID" value="KIU13028.1"/>
    <property type="molecule type" value="Genomic_DNA"/>
</dbReference>
<keyword evidence="1 7" id="KW-1003">Cell membrane</keyword>
<dbReference type="FunFam" id="3.30.160.60:FF:000242">
    <property type="entry name" value="Endolytic murein transglycosylase"/>
    <property type="match status" value="1"/>
</dbReference>
<gene>
    <name evidence="7" type="primary">mltG</name>
    <name evidence="8" type="ORF">SC09_Contig17orf00169</name>
</gene>
<proteinExistence type="inferred from homology"/>
<dbReference type="GO" id="GO:0005886">
    <property type="term" value="C:plasma membrane"/>
    <property type="evidence" value="ECO:0007669"/>
    <property type="project" value="UniProtKB-SubCell"/>
</dbReference>
<comment type="similarity">
    <text evidence="7">Belongs to the transglycosylase MltG family.</text>
</comment>
<dbReference type="PANTHER" id="PTHR30518">
    <property type="entry name" value="ENDOLYTIC MUREIN TRANSGLYCOSYLASE"/>
    <property type="match status" value="1"/>
</dbReference>
<dbReference type="Gene3D" id="3.30.160.60">
    <property type="entry name" value="Classic Zinc Finger"/>
    <property type="match status" value="1"/>
</dbReference>
<evidence type="ECO:0000256" key="6">
    <source>
        <dbReference type="ARBA" id="ARBA00023316"/>
    </source>
</evidence>
<evidence type="ECO:0000256" key="1">
    <source>
        <dbReference type="ARBA" id="ARBA00022475"/>
    </source>
</evidence>
<dbReference type="RefSeq" id="WP_003229799.1">
    <property type="nucleotide sequence ID" value="NZ_AP024621.1"/>
</dbReference>
<feature type="transmembrane region" description="Helical" evidence="7">
    <location>
        <begin position="16"/>
        <end position="35"/>
    </location>
</feature>
<comment type="catalytic activity">
    <reaction evidence="7">
        <text>a peptidoglycan chain = a peptidoglycan chain with N-acetyl-1,6-anhydromuramyl-[peptide] at the reducing end + a peptidoglycan chain with N-acetylglucosamine at the non-reducing end.</text>
        <dbReference type="EC" id="4.2.2.29"/>
    </reaction>
</comment>